<keyword evidence="2" id="KW-1185">Reference proteome</keyword>
<organism evidence="1 2">
    <name type="scientific">Xylaria curta</name>
    <dbReference type="NCBI Taxonomy" id="42375"/>
    <lineage>
        <taxon>Eukaryota</taxon>
        <taxon>Fungi</taxon>
        <taxon>Dikarya</taxon>
        <taxon>Ascomycota</taxon>
        <taxon>Pezizomycotina</taxon>
        <taxon>Sordariomycetes</taxon>
        <taxon>Xylariomycetidae</taxon>
        <taxon>Xylariales</taxon>
        <taxon>Xylariaceae</taxon>
        <taxon>Xylaria</taxon>
    </lineage>
</organism>
<sequence>MSLELLEKRFTDLQDRLNVLQDATNQLQELIHRLANFDFQPGSVPLGAADDDNVGSELSTEINQILREQEEELELLQEEIDRLRDGAERLAQELQLCRKSFRKAQIAAKRNLQTAQRQERELLYTSFSSPRSGASSPASATATTAVPVPRRRQQRTSEMSKDEQMIGASHDVTQSMRRTHDMMAAELAKSDFAHNTLKESTEALAQLSENYSSLDTMLSSSRALLGTLLKSQKTDTWYLQSAFYLLVVTVGWLVFRRLLWGPTWWLVWLPLKLLFRTAVGVSNTVWLRGSQPQSEAESASIGSSPQQAYMNNEGVPTIQVGTPPTESRAMEKDGSVLEQVGNMIDEFHTEIPGSEEQDKETILRERTAEELPNPKRG</sequence>
<dbReference type="Proteomes" id="UP001143856">
    <property type="component" value="Unassembled WGS sequence"/>
</dbReference>
<proteinExistence type="predicted"/>
<comment type="caution">
    <text evidence="1">The sequence shown here is derived from an EMBL/GenBank/DDBJ whole genome shotgun (WGS) entry which is preliminary data.</text>
</comment>
<dbReference type="EMBL" id="JAPDGR010000707">
    <property type="protein sequence ID" value="KAJ2988026.1"/>
    <property type="molecule type" value="Genomic_DNA"/>
</dbReference>
<protein>
    <submittedName>
        <fullName evidence="1">Uncharacterized protein</fullName>
    </submittedName>
</protein>
<reference evidence="1" key="1">
    <citation type="submission" date="2022-10" db="EMBL/GenBank/DDBJ databases">
        <title>Genome Sequence of Xylaria curta.</title>
        <authorList>
            <person name="Buettner E."/>
        </authorList>
    </citation>
    <scope>NUCLEOTIDE SEQUENCE</scope>
    <source>
        <strain evidence="1">Babe10</strain>
    </source>
</reference>
<evidence type="ECO:0000313" key="2">
    <source>
        <dbReference type="Proteomes" id="UP001143856"/>
    </source>
</evidence>
<accession>A0ACC1P902</accession>
<evidence type="ECO:0000313" key="1">
    <source>
        <dbReference type="EMBL" id="KAJ2988026.1"/>
    </source>
</evidence>
<name>A0ACC1P902_9PEZI</name>
<gene>
    <name evidence="1" type="ORF">NUW58_g4193</name>
</gene>